<reference evidence="2" key="2">
    <citation type="submission" date="2023-05" db="EMBL/GenBank/DDBJ databases">
        <authorList>
            <consortium name="Lawrence Berkeley National Laboratory"/>
            <person name="Steindorff A."/>
            <person name="Hensen N."/>
            <person name="Bonometti L."/>
            <person name="Westerberg I."/>
            <person name="Brannstrom I.O."/>
            <person name="Guillou S."/>
            <person name="Cros-Aarteil S."/>
            <person name="Calhoun S."/>
            <person name="Haridas S."/>
            <person name="Kuo A."/>
            <person name="Mondo S."/>
            <person name="Pangilinan J."/>
            <person name="Riley R."/>
            <person name="Labutti K."/>
            <person name="Andreopoulos B."/>
            <person name="Lipzen A."/>
            <person name="Chen C."/>
            <person name="Yanf M."/>
            <person name="Daum C."/>
            <person name="Ng V."/>
            <person name="Clum A."/>
            <person name="Ohm R."/>
            <person name="Martin F."/>
            <person name="Silar P."/>
            <person name="Natvig D."/>
            <person name="Lalanne C."/>
            <person name="Gautier V."/>
            <person name="Ament-Velasquez S.L."/>
            <person name="Kruys A."/>
            <person name="Hutchinson M.I."/>
            <person name="Powell A.J."/>
            <person name="Barry K."/>
            <person name="Miller A.N."/>
            <person name="Grigoriev I.V."/>
            <person name="Debuchy R."/>
            <person name="Gladieux P."/>
            <person name="Thoren M.H."/>
            <person name="Johannesson H."/>
        </authorList>
    </citation>
    <scope>NUCLEOTIDE SEQUENCE</scope>
    <source>
        <strain evidence="2">PSN243</strain>
    </source>
</reference>
<proteinExistence type="predicted"/>
<name>A0AAV9G7K1_9PEZI</name>
<reference evidence="2" key="1">
    <citation type="journal article" date="2023" name="Mol. Phylogenet. Evol.">
        <title>Genome-scale phylogeny and comparative genomics of the fungal order Sordariales.</title>
        <authorList>
            <person name="Hensen N."/>
            <person name="Bonometti L."/>
            <person name="Westerberg I."/>
            <person name="Brannstrom I.O."/>
            <person name="Guillou S."/>
            <person name="Cros-Aarteil S."/>
            <person name="Calhoun S."/>
            <person name="Haridas S."/>
            <person name="Kuo A."/>
            <person name="Mondo S."/>
            <person name="Pangilinan J."/>
            <person name="Riley R."/>
            <person name="LaButti K."/>
            <person name="Andreopoulos B."/>
            <person name="Lipzen A."/>
            <person name="Chen C."/>
            <person name="Yan M."/>
            <person name="Daum C."/>
            <person name="Ng V."/>
            <person name="Clum A."/>
            <person name="Steindorff A."/>
            <person name="Ohm R.A."/>
            <person name="Martin F."/>
            <person name="Silar P."/>
            <person name="Natvig D.O."/>
            <person name="Lalanne C."/>
            <person name="Gautier V."/>
            <person name="Ament-Velasquez S.L."/>
            <person name="Kruys A."/>
            <person name="Hutchinson M.I."/>
            <person name="Powell A.J."/>
            <person name="Barry K."/>
            <person name="Miller A.N."/>
            <person name="Grigoriev I.V."/>
            <person name="Debuchy R."/>
            <person name="Gladieux P."/>
            <person name="Hiltunen Thoren M."/>
            <person name="Johannesson H."/>
        </authorList>
    </citation>
    <scope>NUCLEOTIDE SEQUENCE</scope>
    <source>
        <strain evidence="2">PSN243</strain>
    </source>
</reference>
<dbReference type="AlphaFoldDB" id="A0AAV9G7K1"/>
<organism evidence="2 3">
    <name type="scientific">Podospora aff. communis PSN243</name>
    <dbReference type="NCBI Taxonomy" id="3040156"/>
    <lineage>
        <taxon>Eukaryota</taxon>
        <taxon>Fungi</taxon>
        <taxon>Dikarya</taxon>
        <taxon>Ascomycota</taxon>
        <taxon>Pezizomycotina</taxon>
        <taxon>Sordariomycetes</taxon>
        <taxon>Sordariomycetidae</taxon>
        <taxon>Sordariales</taxon>
        <taxon>Podosporaceae</taxon>
        <taxon>Podospora</taxon>
    </lineage>
</organism>
<protein>
    <recommendedName>
        <fullName evidence="4">Protein kinase domain-containing protein</fullName>
    </recommendedName>
</protein>
<evidence type="ECO:0008006" key="4">
    <source>
        <dbReference type="Google" id="ProtNLM"/>
    </source>
</evidence>
<evidence type="ECO:0000313" key="2">
    <source>
        <dbReference type="EMBL" id="KAK4443772.1"/>
    </source>
</evidence>
<evidence type="ECO:0000313" key="3">
    <source>
        <dbReference type="Proteomes" id="UP001321760"/>
    </source>
</evidence>
<gene>
    <name evidence="2" type="ORF">QBC34DRAFT_385975</name>
</gene>
<evidence type="ECO:0000256" key="1">
    <source>
        <dbReference type="SAM" id="MobiDB-lite"/>
    </source>
</evidence>
<dbReference type="Proteomes" id="UP001321760">
    <property type="component" value="Unassembled WGS sequence"/>
</dbReference>
<comment type="caution">
    <text evidence="2">The sequence shown here is derived from an EMBL/GenBank/DDBJ whole genome shotgun (WGS) entry which is preliminary data.</text>
</comment>
<accession>A0AAV9G7K1</accession>
<feature type="region of interest" description="Disordered" evidence="1">
    <location>
        <begin position="155"/>
        <end position="174"/>
    </location>
</feature>
<dbReference type="EMBL" id="MU865987">
    <property type="protein sequence ID" value="KAK4443772.1"/>
    <property type="molecule type" value="Genomic_DNA"/>
</dbReference>
<sequence length="409" mass="46010">MSSLSSSQDSFKTAPEFQPPEPLTQYVHVFEGNNSTNTRYLFVKNLGTDGIYQSQLVLQQLRAGVFKPAVRMVYRRRTFRDEPSSHSYFDRLHDNNLAVTRYLYCGLLDLRVPLPYFENHFVRGNKVTRASYWSFANGGSLGRLLENMGATAKQPAVSNFSPRQEKRSGLSSQTGLTEPACVEKLRNLTLSNPGTRGLPPFPRHLALHLLYQLLETLEKMYNHPRGAVFHTNITAETLHLHFEESNDLPDLILTNFSHAVIAPFSKKATWDIPSVLSLILKHLPELNDFISPLQTLHDAFLRNRQAATPNPSGQYTYTIPSLAPLLAEFQAATPSCSASDSENPRLPWIREMADFHDEAYLAPQAYNTIDAILDTTGIHGPWRVGEFDPMTGMAIVPVPFAPVIRRTVM</sequence>
<keyword evidence="3" id="KW-1185">Reference proteome</keyword>